<dbReference type="GO" id="GO:0004825">
    <property type="term" value="F:methionine-tRNA ligase activity"/>
    <property type="evidence" value="ECO:0007669"/>
    <property type="project" value="UniProtKB-EC"/>
</dbReference>
<dbReference type="AlphaFoldDB" id="A0A6G1H4B2"/>
<dbReference type="Pfam" id="PF09334">
    <property type="entry name" value="tRNA-synt_1g"/>
    <property type="match status" value="1"/>
</dbReference>
<feature type="domain" description="Methionyl-tRNA synthetase anticodon-binding" evidence="14">
    <location>
        <begin position="384"/>
        <end position="494"/>
    </location>
</feature>
<keyword evidence="5 12" id="KW-0436">Ligase</keyword>
<dbReference type="EC" id="6.1.1.10" evidence="3"/>
<gene>
    <name evidence="15" type="ORF">K402DRAFT_445616</name>
</gene>
<dbReference type="SUPFAM" id="SSF52374">
    <property type="entry name" value="Nucleotidylyl transferase"/>
    <property type="match status" value="1"/>
</dbReference>
<evidence type="ECO:0000313" key="16">
    <source>
        <dbReference type="Proteomes" id="UP000800041"/>
    </source>
</evidence>
<dbReference type="Proteomes" id="UP000800041">
    <property type="component" value="Unassembled WGS sequence"/>
</dbReference>
<dbReference type="GO" id="GO:0017101">
    <property type="term" value="C:aminoacyl-tRNA synthetase multienzyme complex"/>
    <property type="evidence" value="ECO:0007669"/>
    <property type="project" value="TreeGrafter"/>
</dbReference>
<evidence type="ECO:0000256" key="1">
    <source>
        <dbReference type="ARBA" id="ARBA00004496"/>
    </source>
</evidence>
<dbReference type="PRINTS" id="PR01041">
    <property type="entry name" value="TRNASYNTHMET"/>
</dbReference>
<dbReference type="PANTHER" id="PTHR45765">
    <property type="entry name" value="METHIONINE--TRNA LIGASE"/>
    <property type="match status" value="1"/>
</dbReference>
<sequence>MVEALSSVPTQVLPRNGQRNVLITSALPDVNNVPHLGNIIGSLLSADVFARYCRERGLNTLYVCTDEYGTTTEARALIENVTPQELCDNYHTIHANVYKWFNISFDIFGRTNTKLQTSITQDIFLKLHQNGFLQERLTTQLYCQKHSAFLADRFVEGDCPVCNSSGARGDQCDFCGTILDSLDLKNPQKHIFIELDQLQPEIDTFFQKSVAKGAWSENGKDITSAWLKECLQPRYEAKVIYPWFDACIGYVSITACHTDQWRQWWQNPDNVELYQFIGKDNVIFHSVMFPGTQIGTQEPWTKIHHLSTTDYLTYEGGKFSKSRGIGVFGDSAQNTGVPSDVWRYYLLSHRPETGDTEFNWDSFISANNNVLLKNLGNFLRHEIAVVLQISQLGNGFLQTNKLDNKLAENEPSKCASVIGLAINLIHLLAALITPYMPDTAVSIYKQLRADPLPIPDRWNADSIKAGHEIGKAEYLFSKIKEENGKQWRELFGSEEARKFREEEAIKKAKKKMAKKAREVERAVVPGKLSEGSQS</sequence>
<dbReference type="GO" id="GO:0006431">
    <property type="term" value="P:methionyl-tRNA aminoacylation"/>
    <property type="evidence" value="ECO:0007669"/>
    <property type="project" value="InterPro"/>
</dbReference>
<evidence type="ECO:0000256" key="9">
    <source>
        <dbReference type="ARBA" id="ARBA00023146"/>
    </source>
</evidence>
<organism evidence="15 16">
    <name type="scientific">Aulographum hederae CBS 113979</name>
    <dbReference type="NCBI Taxonomy" id="1176131"/>
    <lineage>
        <taxon>Eukaryota</taxon>
        <taxon>Fungi</taxon>
        <taxon>Dikarya</taxon>
        <taxon>Ascomycota</taxon>
        <taxon>Pezizomycotina</taxon>
        <taxon>Dothideomycetes</taxon>
        <taxon>Pleosporomycetidae</taxon>
        <taxon>Aulographales</taxon>
        <taxon>Aulographaceae</taxon>
    </lineage>
</organism>
<evidence type="ECO:0000256" key="5">
    <source>
        <dbReference type="ARBA" id="ARBA00022598"/>
    </source>
</evidence>
<reference evidence="15" key="1">
    <citation type="journal article" date="2020" name="Stud. Mycol.">
        <title>101 Dothideomycetes genomes: a test case for predicting lifestyles and emergence of pathogens.</title>
        <authorList>
            <person name="Haridas S."/>
            <person name="Albert R."/>
            <person name="Binder M."/>
            <person name="Bloem J."/>
            <person name="Labutti K."/>
            <person name="Salamov A."/>
            <person name="Andreopoulos B."/>
            <person name="Baker S."/>
            <person name="Barry K."/>
            <person name="Bills G."/>
            <person name="Bluhm B."/>
            <person name="Cannon C."/>
            <person name="Castanera R."/>
            <person name="Culley D."/>
            <person name="Daum C."/>
            <person name="Ezra D."/>
            <person name="Gonzalez J."/>
            <person name="Henrissat B."/>
            <person name="Kuo A."/>
            <person name="Liang C."/>
            <person name="Lipzen A."/>
            <person name="Lutzoni F."/>
            <person name="Magnuson J."/>
            <person name="Mondo S."/>
            <person name="Nolan M."/>
            <person name="Ohm R."/>
            <person name="Pangilinan J."/>
            <person name="Park H.-J."/>
            <person name="Ramirez L."/>
            <person name="Alfaro M."/>
            <person name="Sun H."/>
            <person name="Tritt A."/>
            <person name="Yoshinaga Y."/>
            <person name="Zwiers L.-H."/>
            <person name="Turgeon B."/>
            <person name="Goodwin S."/>
            <person name="Spatafora J."/>
            <person name="Crous P."/>
            <person name="Grigoriev I."/>
        </authorList>
    </citation>
    <scope>NUCLEOTIDE SEQUENCE</scope>
    <source>
        <strain evidence="15">CBS 113979</strain>
    </source>
</reference>
<dbReference type="PROSITE" id="PS00178">
    <property type="entry name" value="AA_TRNA_LIGASE_I"/>
    <property type="match status" value="1"/>
</dbReference>
<evidence type="ECO:0000259" key="14">
    <source>
        <dbReference type="Pfam" id="PF19303"/>
    </source>
</evidence>
<keyword evidence="6 12" id="KW-0547">Nucleotide-binding</keyword>
<feature type="domain" description="Methionyl/Leucyl tRNA synthetase" evidence="13">
    <location>
        <begin position="21"/>
        <end position="380"/>
    </location>
</feature>
<comment type="catalytic activity">
    <reaction evidence="11">
        <text>tRNA(Met) + L-methionine + ATP = L-methionyl-tRNA(Met) + AMP + diphosphate</text>
        <dbReference type="Rhea" id="RHEA:13481"/>
        <dbReference type="Rhea" id="RHEA-COMP:9667"/>
        <dbReference type="Rhea" id="RHEA-COMP:9698"/>
        <dbReference type="ChEBI" id="CHEBI:30616"/>
        <dbReference type="ChEBI" id="CHEBI:33019"/>
        <dbReference type="ChEBI" id="CHEBI:57844"/>
        <dbReference type="ChEBI" id="CHEBI:78442"/>
        <dbReference type="ChEBI" id="CHEBI:78530"/>
        <dbReference type="ChEBI" id="CHEBI:456215"/>
        <dbReference type="EC" id="6.1.1.10"/>
    </reaction>
</comment>
<proteinExistence type="inferred from homology"/>
<dbReference type="SUPFAM" id="SSF47323">
    <property type="entry name" value="Anticodon-binding domain of a subclass of class I aminoacyl-tRNA synthetases"/>
    <property type="match status" value="1"/>
</dbReference>
<evidence type="ECO:0000256" key="11">
    <source>
        <dbReference type="ARBA" id="ARBA00047364"/>
    </source>
</evidence>
<name>A0A6G1H4B2_9PEZI</name>
<dbReference type="InterPro" id="IPR023458">
    <property type="entry name" value="Met-tRNA_ligase_1"/>
</dbReference>
<dbReference type="OrthoDB" id="5844513at2759"/>
<accession>A0A6G1H4B2</accession>
<evidence type="ECO:0000256" key="10">
    <source>
        <dbReference type="ARBA" id="ARBA00030904"/>
    </source>
</evidence>
<evidence type="ECO:0000256" key="12">
    <source>
        <dbReference type="RuleBase" id="RU363039"/>
    </source>
</evidence>
<dbReference type="PANTHER" id="PTHR45765:SF1">
    <property type="entry name" value="METHIONINE--TRNA LIGASE, CYTOPLASMIC"/>
    <property type="match status" value="1"/>
</dbReference>
<evidence type="ECO:0000256" key="8">
    <source>
        <dbReference type="ARBA" id="ARBA00022917"/>
    </source>
</evidence>
<keyword evidence="7 12" id="KW-0067">ATP-binding</keyword>
<dbReference type="Gene3D" id="3.40.50.620">
    <property type="entry name" value="HUPs"/>
    <property type="match status" value="1"/>
</dbReference>
<dbReference type="InterPro" id="IPR041872">
    <property type="entry name" value="Anticodon_Met"/>
</dbReference>
<dbReference type="InterPro" id="IPR001412">
    <property type="entry name" value="aa-tRNA-synth_I_CS"/>
</dbReference>
<dbReference type="GO" id="GO:0005524">
    <property type="term" value="F:ATP binding"/>
    <property type="evidence" value="ECO:0007669"/>
    <property type="project" value="UniProtKB-KW"/>
</dbReference>
<dbReference type="InterPro" id="IPR009080">
    <property type="entry name" value="tRNAsynth_Ia_anticodon-bd"/>
</dbReference>
<keyword evidence="4" id="KW-0963">Cytoplasm</keyword>
<evidence type="ECO:0000313" key="15">
    <source>
        <dbReference type="EMBL" id="KAF1987904.1"/>
    </source>
</evidence>
<evidence type="ECO:0000256" key="7">
    <source>
        <dbReference type="ARBA" id="ARBA00022840"/>
    </source>
</evidence>
<protein>
    <recommendedName>
        <fullName evidence="3">methionine--tRNA ligase</fullName>
        <ecNumber evidence="3">6.1.1.10</ecNumber>
    </recommendedName>
    <alternativeName>
        <fullName evidence="10">Methionyl-tRNA synthetase</fullName>
    </alternativeName>
</protein>
<dbReference type="Gene3D" id="1.10.730.10">
    <property type="entry name" value="Isoleucyl-tRNA Synthetase, Domain 1"/>
    <property type="match status" value="1"/>
</dbReference>
<comment type="subcellular location">
    <subcellularLocation>
        <location evidence="1">Cytoplasm</location>
    </subcellularLocation>
</comment>
<dbReference type="InterPro" id="IPR014729">
    <property type="entry name" value="Rossmann-like_a/b/a_fold"/>
</dbReference>
<keyword evidence="16" id="KW-1185">Reference proteome</keyword>
<dbReference type="CDD" id="cd00814">
    <property type="entry name" value="MetRS_core"/>
    <property type="match status" value="1"/>
</dbReference>
<dbReference type="InterPro" id="IPR029038">
    <property type="entry name" value="MetRS_Zn"/>
</dbReference>
<dbReference type="Gene3D" id="2.20.28.20">
    <property type="entry name" value="Methionyl-tRNA synthetase, Zn-domain"/>
    <property type="match status" value="1"/>
</dbReference>
<comment type="similarity">
    <text evidence="2 12">Belongs to the class-I aminoacyl-tRNA synthetase family.</text>
</comment>
<keyword evidence="9 12" id="KW-0030">Aminoacyl-tRNA synthetase</keyword>
<evidence type="ECO:0000259" key="13">
    <source>
        <dbReference type="Pfam" id="PF09334"/>
    </source>
</evidence>
<dbReference type="FunFam" id="2.20.28.20:FF:000001">
    <property type="entry name" value="Methionine--tRNA ligase"/>
    <property type="match status" value="1"/>
</dbReference>
<dbReference type="InterPro" id="IPR014758">
    <property type="entry name" value="Met-tRNA_synth"/>
</dbReference>
<dbReference type="NCBIfam" id="TIGR00398">
    <property type="entry name" value="metG"/>
    <property type="match status" value="1"/>
</dbReference>
<dbReference type="InterPro" id="IPR033911">
    <property type="entry name" value="MetRS_core"/>
</dbReference>
<evidence type="ECO:0000256" key="2">
    <source>
        <dbReference type="ARBA" id="ARBA00005594"/>
    </source>
</evidence>
<evidence type="ECO:0000256" key="3">
    <source>
        <dbReference type="ARBA" id="ARBA00012838"/>
    </source>
</evidence>
<keyword evidence="8 12" id="KW-0648">Protein biosynthesis</keyword>
<dbReference type="GO" id="GO:0005829">
    <property type="term" value="C:cytosol"/>
    <property type="evidence" value="ECO:0007669"/>
    <property type="project" value="TreeGrafter"/>
</dbReference>
<dbReference type="Pfam" id="PF19303">
    <property type="entry name" value="Anticodon_3"/>
    <property type="match status" value="1"/>
</dbReference>
<evidence type="ECO:0000256" key="4">
    <source>
        <dbReference type="ARBA" id="ARBA00022490"/>
    </source>
</evidence>
<dbReference type="InterPro" id="IPR015413">
    <property type="entry name" value="Methionyl/Leucyl_tRNA_Synth"/>
</dbReference>
<evidence type="ECO:0000256" key="6">
    <source>
        <dbReference type="ARBA" id="ARBA00022741"/>
    </source>
</evidence>
<dbReference type="EMBL" id="ML977150">
    <property type="protein sequence ID" value="KAF1987904.1"/>
    <property type="molecule type" value="Genomic_DNA"/>
</dbReference>